<keyword evidence="10" id="KW-0539">Nucleus</keyword>
<comment type="similarity">
    <text evidence="2">Belongs to the THAP1 family.</text>
</comment>
<dbReference type="PROSITE" id="PS50950">
    <property type="entry name" value="ZF_THAP"/>
    <property type="match status" value="1"/>
</dbReference>
<dbReference type="SMART" id="SM00692">
    <property type="entry name" value="DM3"/>
    <property type="match status" value="1"/>
</dbReference>
<evidence type="ECO:0000256" key="6">
    <source>
        <dbReference type="ARBA" id="ARBA00023015"/>
    </source>
</evidence>
<keyword evidence="8 12" id="KW-0238">DNA-binding</keyword>
<organism evidence="15">
    <name type="scientific">Ixodes ricinus</name>
    <name type="common">Common tick</name>
    <name type="synonym">Acarus ricinus</name>
    <dbReference type="NCBI Taxonomy" id="34613"/>
    <lineage>
        <taxon>Eukaryota</taxon>
        <taxon>Metazoa</taxon>
        <taxon>Ecdysozoa</taxon>
        <taxon>Arthropoda</taxon>
        <taxon>Chelicerata</taxon>
        <taxon>Arachnida</taxon>
        <taxon>Acari</taxon>
        <taxon>Parasitiformes</taxon>
        <taxon>Ixodida</taxon>
        <taxon>Ixodoidea</taxon>
        <taxon>Ixodidae</taxon>
        <taxon>Ixodinae</taxon>
        <taxon>Ixodes</taxon>
    </lineage>
</organism>
<keyword evidence="3" id="KW-0479">Metal-binding</keyword>
<comment type="subcellular location">
    <subcellularLocation>
        <location evidence="1">Nucleus</location>
        <location evidence="1">Nucleoplasm</location>
    </subcellularLocation>
</comment>
<evidence type="ECO:0000256" key="8">
    <source>
        <dbReference type="ARBA" id="ARBA00023125"/>
    </source>
</evidence>
<evidence type="ECO:0000256" key="11">
    <source>
        <dbReference type="ARBA" id="ARBA00023306"/>
    </source>
</evidence>
<evidence type="ECO:0000256" key="1">
    <source>
        <dbReference type="ARBA" id="ARBA00004642"/>
    </source>
</evidence>
<evidence type="ECO:0000256" key="5">
    <source>
        <dbReference type="ARBA" id="ARBA00022833"/>
    </source>
</evidence>
<evidence type="ECO:0000256" key="2">
    <source>
        <dbReference type="ARBA" id="ARBA00006177"/>
    </source>
</evidence>
<dbReference type="InterPro" id="IPR026516">
    <property type="entry name" value="THAP1/10"/>
</dbReference>
<feature type="coiled-coil region" evidence="13">
    <location>
        <begin position="201"/>
        <end position="259"/>
    </location>
</feature>
<keyword evidence="5" id="KW-0862">Zinc</keyword>
<dbReference type="EMBL" id="GEFM01005660">
    <property type="protein sequence ID" value="JAP70136.1"/>
    <property type="molecule type" value="mRNA"/>
</dbReference>
<accession>A0A131XWU8</accession>
<evidence type="ECO:0000256" key="13">
    <source>
        <dbReference type="SAM" id="Coils"/>
    </source>
</evidence>
<keyword evidence="4 12" id="KW-0863">Zinc-finger</keyword>
<evidence type="ECO:0000256" key="4">
    <source>
        <dbReference type="ARBA" id="ARBA00022771"/>
    </source>
</evidence>
<sequence>MPFNCCVPLCKQKGVRDASGNKVSLFAFPSDPVVRKKWIVAIKRDDDEYFRVTKYTKVCSGHFQQSDYLPKVAGDRRFLKKEAVPSVFAFGNAEMPPRKKFRRRRPVPAVQKFTVADGDVTSDVLSDSVTKDVAGKVASSVIADVSSNAIRDLTGHTVADVNGAVEEYTIIGAVVDKASKLVDVRRFQDLQEQTASQAKLIQGLELELERCKEQLRLAGDALSNAHSALNCALSKCERFNDQERELRDTKRALFRTQKELELALARCNT</sequence>
<proteinExistence type="evidence at transcript level"/>
<feature type="domain" description="THAP-type" evidence="14">
    <location>
        <begin position="1"/>
        <end position="88"/>
    </location>
</feature>
<keyword evidence="7 13" id="KW-0175">Coiled coil</keyword>
<keyword evidence="9" id="KW-0804">Transcription</keyword>
<dbReference type="GO" id="GO:0005654">
    <property type="term" value="C:nucleoplasm"/>
    <property type="evidence" value="ECO:0007669"/>
    <property type="project" value="UniProtKB-SubCell"/>
</dbReference>
<dbReference type="SUPFAM" id="SSF57716">
    <property type="entry name" value="Glucocorticoid receptor-like (DNA-binding domain)"/>
    <property type="match status" value="1"/>
</dbReference>
<name>A0A131XWU8_IXORI</name>
<reference evidence="15" key="1">
    <citation type="submission" date="2016-02" db="EMBL/GenBank/DDBJ databases">
        <title>RNAseq analyses of the midgut from blood- or serum-fed Ixodes ricinus ticks.</title>
        <authorList>
            <person name="Perner J."/>
            <person name="Provaznik J."/>
            <person name="Schrenkova J."/>
            <person name="Urbanova V."/>
            <person name="Ribeiro J.M."/>
            <person name="Kopacek P."/>
        </authorList>
    </citation>
    <scope>NUCLEOTIDE SEQUENCE</scope>
    <source>
        <tissue evidence="15">Gut</tissue>
    </source>
</reference>
<dbReference type="Pfam" id="PF05485">
    <property type="entry name" value="THAP"/>
    <property type="match status" value="1"/>
</dbReference>
<evidence type="ECO:0000256" key="12">
    <source>
        <dbReference type="PROSITE-ProRule" id="PRU00309"/>
    </source>
</evidence>
<evidence type="ECO:0000259" key="14">
    <source>
        <dbReference type="PROSITE" id="PS50950"/>
    </source>
</evidence>
<keyword evidence="11" id="KW-0131">Cell cycle</keyword>
<dbReference type="SMART" id="SM00980">
    <property type="entry name" value="THAP"/>
    <property type="match status" value="1"/>
</dbReference>
<dbReference type="InterPro" id="IPR006612">
    <property type="entry name" value="THAP_Znf"/>
</dbReference>
<evidence type="ECO:0000256" key="3">
    <source>
        <dbReference type="ARBA" id="ARBA00022723"/>
    </source>
</evidence>
<dbReference type="GO" id="GO:0008270">
    <property type="term" value="F:zinc ion binding"/>
    <property type="evidence" value="ECO:0007669"/>
    <property type="project" value="UniProtKB-KW"/>
</dbReference>
<dbReference type="PANTHER" id="PTHR46600:SF1">
    <property type="entry name" value="THAP DOMAIN-CONTAINING PROTEIN 1"/>
    <property type="match status" value="1"/>
</dbReference>
<dbReference type="PANTHER" id="PTHR46600">
    <property type="entry name" value="THAP DOMAIN-CONTAINING"/>
    <property type="match status" value="1"/>
</dbReference>
<dbReference type="AlphaFoldDB" id="A0A131XWU8"/>
<dbReference type="InterPro" id="IPR038441">
    <property type="entry name" value="THAP_Znf_sf"/>
</dbReference>
<dbReference type="GO" id="GO:0043565">
    <property type="term" value="F:sequence-specific DNA binding"/>
    <property type="evidence" value="ECO:0007669"/>
    <property type="project" value="InterPro"/>
</dbReference>
<evidence type="ECO:0000256" key="10">
    <source>
        <dbReference type="ARBA" id="ARBA00023242"/>
    </source>
</evidence>
<keyword evidence="6" id="KW-0805">Transcription regulation</keyword>
<dbReference type="Gene3D" id="6.20.210.20">
    <property type="entry name" value="THAP domain"/>
    <property type="match status" value="1"/>
</dbReference>
<evidence type="ECO:0000313" key="15">
    <source>
        <dbReference type="EMBL" id="JAP70136.1"/>
    </source>
</evidence>
<protein>
    <recommendedName>
        <fullName evidence="14">THAP-type domain-containing protein</fullName>
    </recommendedName>
</protein>
<evidence type="ECO:0000256" key="7">
    <source>
        <dbReference type="ARBA" id="ARBA00023054"/>
    </source>
</evidence>
<evidence type="ECO:0000256" key="9">
    <source>
        <dbReference type="ARBA" id="ARBA00023163"/>
    </source>
</evidence>